<evidence type="ECO:0000259" key="7">
    <source>
        <dbReference type="PROSITE" id="PS51898"/>
    </source>
</evidence>
<dbReference type="Gene3D" id="1.10.150.130">
    <property type="match status" value="1"/>
</dbReference>
<dbReference type="InterPro" id="IPR002104">
    <property type="entry name" value="Integrase_catalytic"/>
</dbReference>
<dbReference type="GO" id="GO:0006310">
    <property type="term" value="P:DNA recombination"/>
    <property type="evidence" value="ECO:0007669"/>
    <property type="project" value="UniProtKB-KW"/>
</dbReference>
<name>A0A934V909_9PSEU</name>
<dbReference type="InterPro" id="IPR010998">
    <property type="entry name" value="Integrase_recombinase_N"/>
</dbReference>
<feature type="compositionally biased region" description="Polar residues" evidence="6">
    <location>
        <begin position="379"/>
        <end position="408"/>
    </location>
</feature>
<evidence type="ECO:0000256" key="6">
    <source>
        <dbReference type="SAM" id="MobiDB-lite"/>
    </source>
</evidence>
<feature type="region of interest" description="Disordered" evidence="6">
    <location>
        <begin position="347"/>
        <end position="447"/>
    </location>
</feature>
<dbReference type="AlphaFoldDB" id="A0A934V909"/>
<comment type="similarity">
    <text evidence="1">Belongs to the 'phage' integrase family.</text>
</comment>
<dbReference type="InterPro" id="IPR050090">
    <property type="entry name" value="Tyrosine_recombinase_XerCD"/>
</dbReference>
<evidence type="ECO:0000256" key="2">
    <source>
        <dbReference type="ARBA" id="ARBA00022908"/>
    </source>
</evidence>
<dbReference type="Gene3D" id="1.10.443.10">
    <property type="entry name" value="Intergrase catalytic core"/>
    <property type="match status" value="1"/>
</dbReference>
<dbReference type="CDD" id="cd01189">
    <property type="entry name" value="INT_ICEBs1_C_like"/>
    <property type="match status" value="1"/>
</dbReference>
<sequence length="447" mass="50361">MVALGLSRTSTPRSDDVETDQRRQLWIDPAGGRLTLRSWVERWLPVQDLDPRTVDNYESYLRCHVLVRFGATPLGEITALDIDAWVKESWEEGYAAATVVSWVKLLSMILNDAVAQRLIPVNPVRQRRRRGRRCQTIARERIWATPEQVLRIANQAGMLGGQIARLLVITAAWTGCRWGELAALHRDNLDLDNGRLVVDARVGSLHESRGRRWLGPPKTPSSARTIVLPPFLIRLLRRHLETHPYEFVFANTCGSWLWRSTFDRRVLRPAIDGIRKPGVRAYPVCPGLTFHGLRHSHETWLIAGGAPEIAQARRLGHHLPNRVVEVYSHVAPEVETRLLADLQRRWHKATRSPYPKGPKQKTAANNRPQTTQRAKRNRPASTAPITAGRRNNGTNTSRAAATWHQTSGGLERSAPETPQQGQSITCRSGSPKIGRIHQEAPPTSRND</sequence>
<evidence type="ECO:0000256" key="1">
    <source>
        <dbReference type="ARBA" id="ARBA00008857"/>
    </source>
</evidence>
<keyword evidence="2" id="KW-0229">DNA integration</keyword>
<evidence type="ECO:0000259" key="8">
    <source>
        <dbReference type="PROSITE" id="PS51900"/>
    </source>
</evidence>
<dbReference type="GO" id="GO:0015074">
    <property type="term" value="P:DNA integration"/>
    <property type="evidence" value="ECO:0007669"/>
    <property type="project" value="UniProtKB-KW"/>
</dbReference>
<organism evidence="9 10">
    <name type="scientific">Prauserella cavernicola</name>
    <dbReference type="NCBI Taxonomy" id="2800127"/>
    <lineage>
        <taxon>Bacteria</taxon>
        <taxon>Bacillati</taxon>
        <taxon>Actinomycetota</taxon>
        <taxon>Actinomycetes</taxon>
        <taxon>Pseudonocardiales</taxon>
        <taxon>Pseudonocardiaceae</taxon>
        <taxon>Prauserella</taxon>
    </lineage>
</organism>
<keyword evidence="3 5" id="KW-0238">DNA-binding</keyword>
<gene>
    <name evidence="9" type="ORF">JHE00_33290</name>
</gene>
<accession>A0A934V909</accession>
<comment type="caution">
    <text evidence="9">The sequence shown here is derived from an EMBL/GenBank/DDBJ whole genome shotgun (WGS) entry which is preliminary data.</text>
</comment>
<protein>
    <submittedName>
        <fullName evidence="9">Site-specific integrase</fullName>
    </submittedName>
</protein>
<dbReference type="PROSITE" id="PS51898">
    <property type="entry name" value="TYR_RECOMBINASE"/>
    <property type="match status" value="1"/>
</dbReference>
<feature type="compositionally biased region" description="Polar residues" evidence="6">
    <location>
        <begin position="362"/>
        <end position="372"/>
    </location>
</feature>
<dbReference type="InterPro" id="IPR004107">
    <property type="entry name" value="Integrase_SAM-like_N"/>
</dbReference>
<dbReference type="Proteomes" id="UP000635245">
    <property type="component" value="Unassembled WGS sequence"/>
</dbReference>
<proteinExistence type="inferred from homology"/>
<dbReference type="InterPro" id="IPR011010">
    <property type="entry name" value="DNA_brk_join_enz"/>
</dbReference>
<dbReference type="InterPro" id="IPR044068">
    <property type="entry name" value="CB"/>
</dbReference>
<dbReference type="Pfam" id="PF00589">
    <property type="entry name" value="Phage_integrase"/>
    <property type="match status" value="1"/>
</dbReference>
<reference evidence="9" key="1">
    <citation type="submission" date="2020-12" db="EMBL/GenBank/DDBJ databases">
        <title>Prauserella sp. ASG 168, a novel actinomycete isolated from cave rock.</title>
        <authorList>
            <person name="Suriyachadkun C."/>
        </authorList>
    </citation>
    <scope>NUCLEOTIDE SEQUENCE</scope>
    <source>
        <strain evidence="9">ASG 168</strain>
    </source>
</reference>
<dbReference type="Pfam" id="PF14659">
    <property type="entry name" value="Phage_int_SAM_3"/>
    <property type="match status" value="1"/>
</dbReference>
<feature type="compositionally biased region" description="Polar residues" evidence="6">
    <location>
        <begin position="416"/>
        <end position="428"/>
    </location>
</feature>
<evidence type="ECO:0000256" key="3">
    <source>
        <dbReference type="ARBA" id="ARBA00023125"/>
    </source>
</evidence>
<feature type="domain" description="Core-binding (CB)" evidence="8">
    <location>
        <begin position="34"/>
        <end position="114"/>
    </location>
</feature>
<keyword evidence="4" id="KW-0233">DNA recombination</keyword>
<evidence type="ECO:0000256" key="4">
    <source>
        <dbReference type="ARBA" id="ARBA00023172"/>
    </source>
</evidence>
<evidence type="ECO:0000313" key="9">
    <source>
        <dbReference type="EMBL" id="MBK1789234.1"/>
    </source>
</evidence>
<dbReference type="EMBL" id="JAENJH010000015">
    <property type="protein sequence ID" value="MBK1789234.1"/>
    <property type="molecule type" value="Genomic_DNA"/>
</dbReference>
<evidence type="ECO:0000256" key="5">
    <source>
        <dbReference type="PROSITE-ProRule" id="PRU01248"/>
    </source>
</evidence>
<dbReference type="PROSITE" id="PS51900">
    <property type="entry name" value="CB"/>
    <property type="match status" value="1"/>
</dbReference>
<dbReference type="PANTHER" id="PTHR30349:SF64">
    <property type="entry name" value="PROPHAGE INTEGRASE INTD-RELATED"/>
    <property type="match status" value="1"/>
</dbReference>
<dbReference type="PANTHER" id="PTHR30349">
    <property type="entry name" value="PHAGE INTEGRASE-RELATED"/>
    <property type="match status" value="1"/>
</dbReference>
<dbReference type="InterPro" id="IPR013762">
    <property type="entry name" value="Integrase-like_cat_sf"/>
</dbReference>
<evidence type="ECO:0000313" key="10">
    <source>
        <dbReference type="Proteomes" id="UP000635245"/>
    </source>
</evidence>
<dbReference type="SUPFAM" id="SSF56349">
    <property type="entry name" value="DNA breaking-rejoining enzymes"/>
    <property type="match status" value="1"/>
</dbReference>
<dbReference type="GO" id="GO:0003677">
    <property type="term" value="F:DNA binding"/>
    <property type="evidence" value="ECO:0007669"/>
    <property type="project" value="UniProtKB-UniRule"/>
</dbReference>
<feature type="domain" description="Tyr recombinase" evidence="7">
    <location>
        <begin position="139"/>
        <end position="340"/>
    </location>
</feature>
<keyword evidence="10" id="KW-1185">Reference proteome</keyword>